<reference evidence="1 2" key="1">
    <citation type="journal article" date="2019" name="Nat. Ecol. Evol.">
        <title>Megaphylogeny resolves global patterns of mushroom evolution.</title>
        <authorList>
            <person name="Varga T."/>
            <person name="Krizsan K."/>
            <person name="Foldi C."/>
            <person name="Dima B."/>
            <person name="Sanchez-Garcia M."/>
            <person name="Sanchez-Ramirez S."/>
            <person name="Szollosi G.J."/>
            <person name="Szarkandi J.G."/>
            <person name="Papp V."/>
            <person name="Albert L."/>
            <person name="Andreopoulos W."/>
            <person name="Angelini C."/>
            <person name="Antonin V."/>
            <person name="Barry K.W."/>
            <person name="Bougher N.L."/>
            <person name="Buchanan P."/>
            <person name="Buyck B."/>
            <person name="Bense V."/>
            <person name="Catcheside P."/>
            <person name="Chovatia M."/>
            <person name="Cooper J."/>
            <person name="Damon W."/>
            <person name="Desjardin D."/>
            <person name="Finy P."/>
            <person name="Geml J."/>
            <person name="Haridas S."/>
            <person name="Hughes K."/>
            <person name="Justo A."/>
            <person name="Karasinski D."/>
            <person name="Kautmanova I."/>
            <person name="Kiss B."/>
            <person name="Kocsube S."/>
            <person name="Kotiranta H."/>
            <person name="LaButti K.M."/>
            <person name="Lechner B.E."/>
            <person name="Liimatainen K."/>
            <person name="Lipzen A."/>
            <person name="Lukacs Z."/>
            <person name="Mihaltcheva S."/>
            <person name="Morgado L.N."/>
            <person name="Niskanen T."/>
            <person name="Noordeloos M.E."/>
            <person name="Ohm R.A."/>
            <person name="Ortiz-Santana B."/>
            <person name="Ovrebo C."/>
            <person name="Racz N."/>
            <person name="Riley R."/>
            <person name="Savchenko A."/>
            <person name="Shiryaev A."/>
            <person name="Soop K."/>
            <person name="Spirin V."/>
            <person name="Szebenyi C."/>
            <person name="Tomsovsky M."/>
            <person name="Tulloss R.E."/>
            <person name="Uehling J."/>
            <person name="Grigoriev I.V."/>
            <person name="Vagvolgyi C."/>
            <person name="Papp T."/>
            <person name="Martin F.M."/>
            <person name="Miettinen O."/>
            <person name="Hibbett D.S."/>
            <person name="Nagy L.G."/>
        </authorList>
    </citation>
    <scope>NUCLEOTIDE SEQUENCE [LARGE SCALE GENOMIC DNA]</scope>
    <source>
        <strain evidence="1 2">NL-1719</strain>
    </source>
</reference>
<name>A0ACD3B0A4_9AGAR</name>
<proteinExistence type="predicted"/>
<accession>A0ACD3B0A4</accession>
<gene>
    <name evidence="1" type="ORF">BDN72DRAFT_458948</name>
</gene>
<protein>
    <submittedName>
        <fullName evidence="1">FAD/NAD(P)-binding domain-containing protein</fullName>
    </submittedName>
</protein>
<dbReference type="Proteomes" id="UP000308600">
    <property type="component" value="Unassembled WGS sequence"/>
</dbReference>
<dbReference type="EMBL" id="ML208298">
    <property type="protein sequence ID" value="TFK71445.1"/>
    <property type="molecule type" value="Genomic_DNA"/>
</dbReference>
<organism evidence="1 2">
    <name type="scientific">Pluteus cervinus</name>
    <dbReference type="NCBI Taxonomy" id="181527"/>
    <lineage>
        <taxon>Eukaryota</taxon>
        <taxon>Fungi</taxon>
        <taxon>Dikarya</taxon>
        <taxon>Basidiomycota</taxon>
        <taxon>Agaricomycotina</taxon>
        <taxon>Agaricomycetes</taxon>
        <taxon>Agaricomycetidae</taxon>
        <taxon>Agaricales</taxon>
        <taxon>Pluteineae</taxon>
        <taxon>Pluteaceae</taxon>
        <taxon>Pluteus</taxon>
    </lineage>
</organism>
<evidence type="ECO:0000313" key="2">
    <source>
        <dbReference type="Proteomes" id="UP000308600"/>
    </source>
</evidence>
<keyword evidence="2" id="KW-1185">Reference proteome</keyword>
<sequence>MPNDIPTDTGFNRLEQPLQSERRMRIICLGAGASGLLFAYKLQRSFSNFDLTLFEKNPDIAGTWYENKYPGCACDVPAHTYTWSFEPKADWSSVYAKAQEIRAHFNHFADKHNLRPYVKLNHEIVRAKWGEIQGTWEVEVLDRTTQSRSLHVCDILINAGGVLNSWKWPEIPGLKEFKGTLLHTAAWDTETDLKEKRVGLIGNGSSGIQILPSIQPEAKTVKTFIRRPTWIMPIQGLEQRLYTDEEKAIFENKPGALLELRKKQETTLNGLFPMMIRDSEVQRKTLAHMSGQMRERLPSELHEKLIPTYSIGCRRITPGVGYLESLNAKNVEIVYGNIDRITETGIVGEDGRSHELDILICATGFNTSYRPRFPVIGKYGKNLADEWAQEPKSYFGLAAAHFPNYFMIAGPNSPVTNGPLLSAIEAQMDYILKFVNRWQTENIHSFAPTEEAIQDLIDFKDEFMKKTVWVDDCNGWYHQNGKVTAIWPGSTLHYLETLSAVRYDDWHFKYTGNRFTYLGNGTSQTENDPTADWAYYITEQDDSPYLGNKRARQVMNKSGSTKNVAFDGGDIPF</sequence>
<evidence type="ECO:0000313" key="1">
    <source>
        <dbReference type="EMBL" id="TFK71445.1"/>
    </source>
</evidence>